<dbReference type="EMBL" id="CP076607">
    <property type="protein sequence ID" value="QWU17011.1"/>
    <property type="molecule type" value="Genomic_DNA"/>
</dbReference>
<keyword evidence="4" id="KW-1185">Reference proteome</keyword>
<dbReference type="InterPro" id="IPR045087">
    <property type="entry name" value="Cu-oxidase_fam"/>
</dbReference>
<dbReference type="InterPro" id="IPR003961">
    <property type="entry name" value="FN3_dom"/>
</dbReference>
<dbReference type="SMART" id="SM00060">
    <property type="entry name" value="FN3"/>
    <property type="match status" value="2"/>
</dbReference>
<dbReference type="PROSITE" id="PS50853">
    <property type="entry name" value="FN3"/>
    <property type="match status" value="2"/>
</dbReference>
<proteinExistence type="inferred from homology"/>
<dbReference type="RefSeq" id="WP_139210616.1">
    <property type="nucleotide sequence ID" value="NZ_CP076607.1"/>
</dbReference>
<dbReference type="InterPro" id="IPR013783">
    <property type="entry name" value="Ig-like_fold"/>
</dbReference>
<protein>
    <recommendedName>
        <fullName evidence="2">Fibronectin type-III domain-containing protein</fullName>
    </recommendedName>
</protein>
<gene>
    <name evidence="3" type="ORF">KP014_07420</name>
</gene>
<evidence type="ECO:0000313" key="4">
    <source>
        <dbReference type="Proteomes" id="UP000683429"/>
    </source>
</evidence>
<feature type="domain" description="Fibronectin type-III" evidence="2">
    <location>
        <begin position="1129"/>
        <end position="1215"/>
    </location>
</feature>
<dbReference type="CDD" id="cd00063">
    <property type="entry name" value="FN3"/>
    <property type="match status" value="2"/>
</dbReference>
<comment type="similarity">
    <text evidence="1">Belongs to the multicopper oxidase family.</text>
</comment>
<name>A0ABX8HFD5_9BACL</name>
<sequence>MMSDLRLTDLVSDFVIELPPLIKLVIHQLVIPLYTNINVQAISQHSRLQVIQAVSELIIIHDDSRTNPSLHNEYYIGNKKLLIELLHKKFMRMRKMQTKKSLDLAALVPDPETGYLIPDYFGTANWAYSPPLRKFVDAMPGLGPSSTNALGQYIPIAAPDTTTYPGSDYYEIAVVEFKEQMHSDLPPTTLRGYVQLSTTAVPGAHIALTHNGVPILKGDGTQAYGVDAPHYMGPAIIATRDVPVRIKFYNLLPTGADGNLFIPVDTTVMGAGMGPQGMDAVPMNYTQNRANIHLHGNNTAWISDGTPHQWITPAGEDTPYPQGVSVVNVPDMENADDPRDGIQTLYYTNAQSARLMFYHDHSYGITRLNVYAGEAAAYLLTDQVEQDLINGTNTTGVNPGLQKILPELGIPLVIQDKTFVDANTILSTDPTWAWGTTPGTPNTGDLWYPHVYSPAQNPWDPSGANPFGRWMYGPWFWPPTTNIQHGPVPNPYYDPVNAPEQPPMMPATPNPSMPGEAFMDTPLVNGTAYPYLEVEPKAYRFRILNAADDRFFNLQMYVADPAGYISPDTGYATEVKMIPASGTPGIPADWPSGVPDPALKGPDWIQIGTESGFLPAPVVIPSQPITWNLNATNFNFGNVDQHSLLLGTAERADVIVDFSQYAGKTLILYNDAPAAFPASDPRYDYYTGNPDQTAEGGAPSTQPGYGPNIRTIMQIRVAASAPTPAYDITALEAAFSKTDTKRGVFESTQDPIIIPQAAYNSAYNVNNLPANASSAYVQLFEFSKTFSPIDASGVLQPPVTLQIEPKALQDEMGEVYDMGYGRMSGMLGLEFPVTSSNFSQFVVYGYASPPVEIIKGTANLNATPIGSLDDGTQIWKITHNGVDTHTIHTHLFSAQLINRVAWDGAMLPPDPNELGWKETFRVNPLEHTIIALRPSIPSPAQVPFEVPNSVRLIDPTMPEGAVLTPPPPVGWFDPLGNPINQITNHYVNFGWEYVYHCHILAHEEMDMMHAVAFAVPPKAPSSLAANLTGSFFNKRVVLTWTDNSSNETGFTVQRAASSSGPWTTVATLPADSTSYTDPIGITINTYYYRVFASNTVGDTATPGFPVVTVDSDFSNVVKVDPNQVQPPAAPTNLTARRLTGPRVRLTWRDNSSNETGFVIERSNNGGAFFPVGLRFSGNVSFTDRTVMRGNRYTYRVAAVNEAGLSAYSNTVTVNL</sequence>
<reference evidence="3 4" key="1">
    <citation type="submission" date="2021-06" db="EMBL/GenBank/DDBJ databases">
        <title>Whole genome sequence of Paenibacillus sophorae DSM23020 for comparative genomics.</title>
        <authorList>
            <person name="Kim M.-J."/>
            <person name="Lee G."/>
            <person name="Shin J.-H."/>
        </authorList>
    </citation>
    <scope>NUCLEOTIDE SEQUENCE [LARGE SCALE GENOMIC DNA]</scope>
    <source>
        <strain evidence="3 4">DSM 23020</strain>
    </source>
</reference>
<dbReference type="SUPFAM" id="SSF49503">
    <property type="entry name" value="Cupredoxins"/>
    <property type="match status" value="3"/>
</dbReference>
<evidence type="ECO:0000256" key="1">
    <source>
        <dbReference type="ARBA" id="ARBA00010609"/>
    </source>
</evidence>
<dbReference type="Pfam" id="PF00041">
    <property type="entry name" value="fn3"/>
    <property type="match status" value="1"/>
</dbReference>
<dbReference type="Gene3D" id="2.60.40.10">
    <property type="entry name" value="Immunoglobulins"/>
    <property type="match status" value="2"/>
</dbReference>
<dbReference type="InterPro" id="IPR008972">
    <property type="entry name" value="Cupredoxin"/>
</dbReference>
<dbReference type="SUPFAM" id="SSF49265">
    <property type="entry name" value="Fibronectin type III"/>
    <property type="match status" value="2"/>
</dbReference>
<evidence type="ECO:0000259" key="2">
    <source>
        <dbReference type="PROSITE" id="PS50853"/>
    </source>
</evidence>
<dbReference type="CDD" id="cd13844">
    <property type="entry name" value="CuRO_1_BOD_CotA_like"/>
    <property type="match status" value="1"/>
</dbReference>
<accession>A0ABX8HFD5</accession>
<dbReference type="Gene3D" id="2.60.40.420">
    <property type="entry name" value="Cupredoxins - blue copper proteins"/>
    <property type="match status" value="3"/>
</dbReference>
<dbReference type="Proteomes" id="UP000683429">
    <property type="component" value="Chromosome"/>
</dbReference>
<dbReference type="PANTHER" id="PTHR48267">
    <property type="entry name" value="CUPREDOXIN SUPERFAMILY PROTEIN"/>
    <property type="match status" value="1"/>
</dbReference>
<dbReference type="InterPro" id="IPR036116">
    <property type="entry name" value="FN3_sf"/>
</dbReference>
<dbReference type="PANTHER" id="PTHR48267:SF1">
    <property type="entry name" value="BILIRUBIN OXIDASE"/>
    <property type="match status" value="1"/>
</dbReference>
<organism evidence="3 4">
    <name type="scientific">Paenibacillus sophorae</name>
    <dbReference type="NCBI Taxonomy" id="1333845"/>
    <lineage>
        <taxon>Bacteria</taxon>
        <taxon>Bacillati</taxon>
        <taxon>Bacillota</taxon>
        <taxon>Bacilli</taxon>
        <taxon>Bacillales</taxon>
        <taxon>Paenibacillaceae</taxon>
        <taxon>Paenibacillus</taxon>
    </lineage>
</organism>
<feature type="domain" description="Fibronectin type-III" evidence="2">
    <location>
        <begin position="1016"/>
        <end position="1114"/>
    </location>
</feature>
<evidence type="ECO:0000313" key="3">
    <source>
        <dbReference type="EMBL" id="QWU17011.1"/>
    </source>
</evidence>